<keyword evidence="9" id="KW-0067">ATP-binding</keyword>
<dbReference type="InterPro" id="IPR003594">
    <property type="entry name" value="HATPase_dom"/>
</dbReference>
<dbReference type="PRINTS" id="PR00344">
    <property type="entry name" value="BCTRLSENSOR"/>
</dbReference>
<keyword evidence="16" id="KW-1185">Reference proteome</keyword>
<evidence type="ECO:0000256" key="8">
    <source>
        <dbReference type="ARBA" id="ARBA00022777"/>
    </source>
</evidence>
<dbReference type="Proteomes" id="UP000781958">
    <property type="component" value="Unassembled WGS sequence"/>
</dbReference>
<dbReference type="InterPro" id="IPR038318">
    <property type="entry name" value="KdpD_sf"/>
</dbReference>
<evidence type="ECO:0000256" key="2">
    <source>
        <dbReference type="ARBA" id="ARBA00004141"/>
    </source>
</evidence>
<evidence type="ECO:0000313" key="16">
    <source>
        <dbReference type="Proteomes" id="UP000781958"/>
    </source>
</evidence>
<dbReference type="Gene3D" id="1.10.287.130">
    <property type="match status" value="1"/>
</dbReference>
<dbReference type="EMBL" id="JAGINP010000009">
    <property type="protein sequence ID" value="MBP2292975.1"/>
    <property type="molecule type" value="Genomic_DNA"/>
</dbReference>
<evidence type="ECO:0000256" key="4">
    <source>
        <dbReference type="ARBA" id="ARBA00022553"/>
    </source>
</evidence>
<protein>
    <recommendedName>
        <fullName evidence="3">histidine kinase</fullName>
        <ecNumber evidence="3">2.7.13.3</ecNumber>
    </recommendedName>
</protein>
<evidence type="ECO:0000256" key="10">
    <source>
        <dbReference type="ARBA" id="ARBA00022989"/>
    </source>
</evidence>
<dbReference type="EC" id="2.7.13.3" evidence="3"/>
<evidence type="ECO:0000256" key="1">
    <source>
        <dbReference type="ARBA" id="ARBA00000085"/>
    </source>
</evidence>
<dbReference type="Gene3D" id="3.40.50.620">
    <property type="entry name" value="HUPs"/>
    <property type="match status" value="1"/>
</dbReference>
<evidence type="ECO:0000256" key="3">
    <source>
        <dbReference type="ARBA" id="ARBA00012438"/>
    </source>
</evidence>
<comment type="caution">
    <text evidence="15">The sequence shown here is derived from an EMBL/GenBank/DDBJ whole genome shotgun (WGS) entry which is preliminary data.</text>
</comment>
<dbReference type="GO" id="GO:0004673">
    <property type="term" value="F:protein histidine kinase activity"/>
    <property type="evidence" value="ECO:0007669"/>
    <property type="project" value="UniProtKB-EC"/>
</dbReference>
<evidence type="ECO:0000256" key="12">
    <source>
        <dbReference type="ARBA" id="ARBA00023136"/>
    </source>
</evidence>
<dbReference type="Pfam" id="PF02702">
    <property type="entry name" value="KdpD"/>
    <property type="match status" value="1"/>
</dbReference>
<feature type="transmembrane region" description="Helical" evidence="13">
    <location>
        <begin position="403"/>
        <end position="427"/>
    </location>
</feature>
<dbReference type="SUPFAM" id="SSF55874">
    <property type="entry name" value="ATPase domain of HSP90 chaperone/DNA topoisomerase II/histidine kinase"/>
    <property type="match status" value="1"/>
</dbReference>
<dbReference type="RefSeq" id="WP_209766844.1">
    <property type="nucleotide sequence ID" value="NZ_JAGINP010000009.1"/>
</dbReference>
<dbReference type="CDD" id="cd00082">
    <property type="entry name" value="HisKA"/>
    <property type="match status" value="1"/>
</dbReference>
<feature type="transmembrane region" description="Helical" evidence="13">
    <location>
        <begin position="434"/>
        <end position="462"/>
    </location>
</feature>
<evidence type="ECO:0000256" key="6">
    <source>
        <dbReference type="ARBA" id="ARBA00022692"/>
    </source>
</evidence>
<dbReference type="SUPFAM" id="SSF52402">
    <property type="entry name" value="Adenine nucleotide alpha hydrolases-like"/>
    <property type="match status" value="1"/>
</dbReference>
<dbReference type="CDD" id="cd01987">
    <property type="entry name" value="USP_KdpD-like"/>
    <property type="match status" value="1"/>
</dbReference>
<keyword evidence="10 13" id="KW-1133">Transmembrane helix</keyword>
<dbReference type="InterPro" id="IPR004358">
    <property type="entry name" value="Sig_transdc_His_kin-like_C"/>
</dbReference>
<feature type="transmembrane region" description="Helical" evidence="13">
    <location>
        <begin position="482"/>
        <end position="500"/>
    </location>
</feature>
<dbReference type="Gene3D" id="1.20.120.620">
    <property type="entry name" value="Backbone structure of the membrane domain of e. Coli histidine kinase receptor kdpd"/>
    <property type="match status" value="1"/>
</dbReference>
<dbReference type="InterPro" id="IPR036890">
    <property type="entry name" value="HATPase_C_sf"/>
</dbReference>
<dbReference type="Gene3D" id="3.40.50.300">
    <property type="entry name" value="P-loop containing nucleotide triphosphate hydrolases"/>
    <property type="match status" value="1"/>
</dbReference>
<evidence type="ECO:0000256" key="9">
    <source>
        <dbReference type="ARBA" id="ARBA00022840"/>
    </source>
</evidence>
<dbReference type="Pfam" id="PF13492">
    <property type="entry name" value="GAF_3"/>
    <property type="match status" value="1"/>
</dbReference>
<dbReference type="SUPFAM" id="SSF47384">
    <property type="entry name" value="Homodimeric domain of signal transducing histidine kinase"/>
    <property type="match status" value="1"/>
</dbReference>
<feature type="domain" description="Histidine kinase" evidence="14">
    <location>
        <begin position="680"/>
        <end position="897"/>
    </location>
</feature>
<dbReference type="CDD" id="cd00075">
    <property type="entry name" value="HATPase"/>
    <property type="match status" value="1"/>
</dbReference>
<proteinExistence type="predicted"/>
<comment type="catalytic activity">
    <reaction evidence="1">
        <text>ATP + protein L-histidine = ADP + protein N-phospho-L-histidine.</text>
        <dbReference type="EC" id="2.7.13.3"/>
    </reaction>
</comment>
<comment type="subcellular location">
    <subcellularLocation>
        <location evidence="2">Membrane</location>
        <topology evidence="2">Multi-pass membrane protein</topology>
    </subcellularLocation>
</comment>
<dbReference type="InterPro" id="IPR003852">
    <property type="entry name" value="Sig_transdc_His_kinase_KdpD_N"/>
</dbReference>
<keyword evidence="4" id="KW-0597">Phosphoprotein</keyword>
<keyword evidence="6 13" id="KW-0812">Transmembrane</keyword>
<keyword evidence="8 15" id="KW-0418">Kinase</keyword>
<dbReference type="Pfam" id="PF13493">
    <property type="entry name" value="DUF4118"/>
    <property type="match status" value="1"/>
</dbReference>
<dbReference type="InterPro" id="IPR027417">
    <property type="entry name" value="P-loop_NTPase"/>
</dbReference>
<dbReference type="SMART" id="SM00387">
    <property type="entry name" value="HATPase_c"/>
    <property type="match status" value="1"/>
</dbReference>
<name>A0ABS4SNP1_9PROT</name>
<evidence type="ECO:0000256" key="7">
    <source>
        <dbReference type="ARBA" id="ARBA00022741"/>
    </source>
</evidence>
<evidence type="ECO:0000313" key="15">
    <source>
        <dbReference type="EMBL" id="MBP2292975.1"/>
    </source>
</evidence>
<sequence>MTDELSDRTARPSPDALLRQAEREERGRLKIFLGAAPGVGKTYEMLQTAQAKRREGIDLVVGIVETHGRPETEALLAGLDVVPRRRIDYKGHALDEMDLDAILARRPALALVDELAHTNAPGSRHAKRYLDVGELLDAGIDVYTTLNIQHVESLNDVVAKITRVRVRETVPDSILDRADDIEVIDLAPDDLLQRLKEGKVYVPRTAERAIRHYFSPGNLTALRELALRRTAQRVDEQLLTHMQAHAIAGPWAAGERLLVCVNEDPNVGAMVRYARRQAERLRAHWTAVHVETPRDLRLAEAGRDRIADALRLVERLGGEAVTIPGTDVASTVVDYARANNVTHIVIAKSGRSRWSELLHGSVAHDLIRCAGDISVHVIAGDAGDPIPPKTVRTAPVPRTPVEWLPYLAGTGYVAAALGAGHVLRLVLDLNNIALVFLTAVLASAVTGGLGPSLFASLVSVLAFNFFFIPPLHTFTVADPENIVALFFFAVVAVIASNLTARVRAQAVTARQRAKTTEDLYRFSRKLAGVAAMDDLLWATAYQIAAMLKVRVVVLLPEGETVAVRAGYPPEDVIEDADLAAAKWAWENNRPAGAGADTLPGAKWLFLPMRTGRGAVGVVGIDTDAGGGKPGALLTPDQRRLLDALIDQAALAIERVNLAEDVDRARLTAETERLRSALLTSISHDLRTPLASILGSATSLNSYGPMLDEAGRKELTATIQEEAERLNRFIANLLDMTRLESGAIRPRTGPVDLAEVVGSALERAGAILAGHRVEVDLAADLPMLDLDSVLFEQVLFNLLDNAAKYAPPGSRIDVRARREGERVRIEVQDEGDGIPPPDLERIFDKFYRVHAQDRQRAGTGLGLAICRGFVEAMGGTIAAGNRTDRAGAVFTLSLPAADPPRIEEEASP</sequence>
<dbReference type="InterPro" id="IPR003018">
    <property type="entry name" value="GAF"/>
</dbReference>
<dbReference type="Gene3D" id="3.30.450.40">
    <property type="match status" value="1"/>
</dbReference>
<gene>
    <name evidence="15" type="ORF">J2851_002757</name>
</gene>
<dbReference type="PANTHER" id="PTHR45569:SF1">
    <property type="entry name" value="SENSOR PROTEIN KDPD"/>
    <property type="match status" value="1"/>
</dbReference>
<evidence type="ECO:0000256" key="5">
    <source>
        <dbReference type="ARBA" id="ARBA00022679"/>
    </source>
</evidence>
<keyword evidence="11" id="KW-0902">Two-component regulatory system</keyword>
<accession>A0ABS4SNP1</accession>
<dbReference type="InterPro" id="IPR029016">
    <property type="entry name" value="GAF-like_dom_sf"/>
</dbReference>
<dbReference type="SUPFAM" id="SSF55781">
    <property type="entry name" value="GAF domain-like"/>
    <property type="match status" value="1"/>
</dbReference>
<dbReference type="InterPro" id="IPR025201">
    <property type="entry name" value="KdpD_TM"/>
</dbReference>
<dbReference type="InterPro" id="IPR003661">
    <property type="entry name" value="HisK_dim/P_dom"/>
</dbReference>
<dbReference type="Pfam" id="PF00582">
    <property type="entry name" value="Usp"/>
    <property type="match status" value="1"/>
</dbReference>
<reference evidence="15 16" key="1">
    <citation type="submission" date="2021-03" db="EMBL/GenBank/DDBJ databases">
        <title>Genomic Encyclopedia of Type Strains, Phase III (KMG-III): the genomes of soil and plant-associated and newly described type strains.</title>
        <authorList>
            <person name="Whitman W."/>
        </authorList>
    </citation>
    <scope>NUCLEOTIDE SEQUENCE [LARGE SCALE GENOMIC DNA]</scope>
    <source>
        <strain evidence="15 16">IMMIB AFH-6</strain>
    </source>
</reference>
<dbReference type="Pfam" id="PF00512">
    <property type="entry name" value="HisKA"/>
    <property type="match status" value="1"/>
</dbReference>
<keyword evidence="7" id="KW-0547">Nucleotide-binding</keyword>
<organism evidence="15 16">
    <name type="scientific">Azospirillum rugosum</name>
    <dbReference type="NCBI Taxonomy" id="416170"/>
    <lineage>
        <taxon>Bacteria</taxon>
        <taxon>Pseudomonadati</taxon>
        <taxon>Pseudomonadota</taxon>
        <taxon>Alphaproteobacteria</taxon>
        <taxon>Rhodospirillales</taxon>
        <taxon>Azospirillaceae</taxon>
        <taxon>Azospirillum</taxon>
    </lineage>
</organism>
<evidence type="ECO:0000259" key="14">
    <source>
        <dbReference type="PROSITE" id="PS50109"/>
    </source>
</evidence>
<keyword evidence="12 13" id="KW-0472">Membrane</keyword>
<dbReference type="InterPro" id="IPR006016">
    <property type="entry name" value="UspA"/>
</dbReference>
<dbReference type="InterPro" id="IPR052023">
    <property type="entry name" value="Histidine_kinase_KdpD"/>
</dbReference>
<dbReference type="SMART" id="SM00388">
    <property type="entry name" value="HisKA"/>
    <property type="match status" value="1"/>
</dbReference>
<keyword evidence="5 15" id="KW-0808">Transferase</keyword>
<evidence type="ECO:0000256" key="11">
    <source>
        <dbReference type="ARBA" id="ARBA00023012"/>
    </source>
</evidence>
<dbReference type="PANTHER" id="PTHR45569">
    <property type="entry name" value="SENSOR PROTEIN KDPD"/>
    <property type="match status" value="1"/>
</dbReference>
<dbReference type="InterPro" id="IPR036097">
    <property type="entry name" value="HisK_dim/P_sf"/>
</dbReference>
<dbReference type="InterPro" id="IPR014729">
    <property type="entry name" value="Rossmann-like_a/b/a_fold"/>
</dbReference>
<dbReference type="Gene3D" id="3.30.565.10">
    <property type="entry name" value="Histidine kinase-like ATPase, C-terminal domain"/>
    <property type="match status" value="1"/>
</dbReference>
<dbReference type="Pfam" id="PF02518">
    <property type="entry name" value="HATPase_c"/>
    <property type="match status" value="1"/>
</dbReference>
<evidence type="ECO:0000256" key="13">
    <source>
        <dbReference type="SAM" id="Phobius"/>
    </source>
</evidence>
<dbReference type="PROSITE" id="PS50109">
    <property type="entry name" value="HIS_KIN"/>
    <property type="match status" value="1"/>
</dbReference>
<dbReference type="InterPro" id="IPR005467">
    <property type="entry name" value="His_kinase_dom"/>
</dbReference>